<name>A0AAQ4DHX3_AMBAM</name>
<dbReference type="GO" id="GO:0043176">
    <property type="term" value="F:amine binding"/>
    <property type="evidence" value="ECO:0007669"/>
    <property type="project" value="InterPro"/>
</dbReference>
<comment type="caution">
    <text evidence="2">The sequence shown here is derived from an EMBL/GenBank/DDBJ whole genome shotgun (WGS) entry which is preliminary data.</text>
</comment>
<feature type="chain" id="PRO_5043055955" description="Secreted protein" evidence="1">
    <location>
        <begin position="22"/>
        <end position="92"/>
    </location>
</feature>
<protein>
    <recommendedName>
        <fullName evidence="4">Secreted protein</fullName>
    </recommendedName>
</protein>
<evidence type="ECO:0000256" key="1">
    <source>
        <dbReference type="SAM" id="SignalP"/>
    </source>
</evidence>
<dbReference type="InterPro" id="IPR002970">
    <property type="entry name" value="Tick_his-bd"/>
</dbReference>
<dbReference type="GO" id="GO:0030682">
    <property type="term" value="P:symbiont-mediated perturbation of host defenses"/>
    <property type="evidence" value="ECO:0007669"/>
    <property type="project" value="InterPro"/>
</dbReference>
<dbReference type="Pfam" id="PF02098">
    <property type="entry name" value="His_binding"/>
    <property type="match status" value="1"/>
</dbReference>
<dbReference type="Gene3D" id="2.40.128.20">
    <property type="match status" value="1"/>
</dbReference>
<accession>A0AAQ4DHX3</accession>
<evidence type="ECO:0000313" key="3">
    <source>
        <dbReference type="Proteomes" id="UP001321473"/>
    </source>
</evidence>
<dbReference type="Proteomes" id="UP001321473">
    <property type="component" value="Unassembled WGS sequence"/>
</dbReference>
<dbReference type="EMBL" id="JARKHS020030521">
    <property type="protein sequence ID" value="KAK8762063.1"/>
    <property type="molecule type" value="Genomic_DNA"/>
</dbReference>
<feature type="signal peptide" evidence="1">
    <location>
        <begin position="1"/>
        <end position="21"/>
    </location>
</feature>
<keyword evidence="3" id="KW-1185">Reference proteome</keyword>
<proteinExistence type="predicted"/>
<evidence type="ECO:0000313" key="2">
    <source>
        <dbReference type="EMBL" id="KAK8762063.1"/>
    </source>
</evidence>
<reference evidence="2 3" key="1">
    <citation type="journal article" date="2023" name="Arcadia Sci">
        <title>De novo assembly of a long-read Amblyomma americanum tick genome.</title>
        <authorList>
            <person name="Chou S."/>
            <person name="Poskanzer K.E."/>
            <person name="Rollins M."/>
            <person name="Thuy-Boun P.S."/>
        </authorList>
    </citation>
    <scope>NUCLEOTIDE SEQUENCE [LARGE SCALE GENOMIC DNA]</scope>
    <source>
        <strain evidence="2">F_SG_1</strain>
        <tissue evidence="2">Salivary glands</tissue>
    </source>
</reference>
<gene>
    <name evidence="2" type="ORF">V5799_026670</name>
</gene>
<organism evidence="2 3">
    <name type="scientific">Amblyomma americanum</name>
    <name type="common">Lone star tick</name>
    <dbReference type="NCBI Taxonomy" id="6943"/>
    <lineage>
        <taxon>Eukaryota</taxon>
        <taxon>Metazoa</taxon>
        <taxon>Ecdysozoa</taxon>
        <taxon>Arthropoda</taxon>
        <taxon>Chelicerata</taxon>
        <taxon>Arachnida</taxon>
        <taxon>Acari</taxon>
        <taxon>Parasitiformes</taxon>
        <taxon>Ixodida</taxon>
        <taxon>Ixodoidea</taxon>
        <taxon>Ixodidae</taxon>
        <taxon>Amblyomminae</taxon>
        <taxon>Amblyomma</taxon>
    </lineage>
</organism>
<evidence type="ECO:0008006" key="4">
    <source>
        <dbReference type="Google" id="ProtNLM"/>
    </source>
</evidence>
<dbReference type="InterPro" id="IPR012674">
    <property type="entry name" value="Calycin"/>
</dbReference>
<dbReference type="AlphaFoldDB" id="A0AAQ4DHX3"/>
<sequence>MLNFLAAVFAVFVVGPFLISSGENSSCNVTDIAWKFISGNGSNMYLLHRNFVTDSQKRDNIKCTVATKMCLNESTQSAIYGTTWYNVTANKT</sequence>
<keyword evidence="1" id="KW-0732">Signal</keyword>